<gene>
    <name evidence="1" type="ORF">mMyoMyo1_008092</name>
</gene>
<comment type="caution">
    <text evidence="1">The sequence shown here is derived from an EMBL/GenBank/DDBJ whole genome shotgun (WGS) entry which is preliminary data.</text>
</comment>
<dbReference type="VEuPathDB" id="HostDB:GeneID_118659602"/>
<dbReference type="SUPFAM" id="SSF101152">
    <property type="entry name" value="Mob1/phocein"/>
    <property type="match status" value="1"/>
</dbReference>
<dbReference type="Proteomes" id="UP000527355">
    <property type="component" value="Unassembled WGS sequence"/>
</dbReference>
<dbReference type="EMBL" id="JABWUV010000001">
    <property type="protein sequence ID" value="KAF6387618.1"/>
    <property type="molecule type" value="Genomic_DNA"/>
</dbReference>
<organism evidence="1 2">
    <name type="scientific">Myotis myotis</name>
    <name type="common">Greater mouse-eared bat</name>
    <name type="synonym">Vespertilio myotis</name>
    <dbReference type="NCBI Taxonomy" id="51298"/>
    <lineage>
        <taxon>Eukaryota</taxon>
        <taxon>Metazoa</taxon>
        <taxon>Chordata</taxon>
        <taxon>Craniata</taxon>
        <taxon>Vertebrata</taxon>
        <taxon>Euteleostomi</taxon>
        <taxon>Mammalia</taxon>
        <taxon>Eutheria</taxon>
        <taxon>Laurasiatheria</taxon>
        <taxon>Chiroptera</taxon>
        <taxon>Yangochiroptera</taxon>
        <taxon>Vespertilionidae</taxon>
        <taxon>Myotis</taxon>
    </lineage>
</organism>
<evidence type="ECO:0000313" key="2">
    <source>
        <dbReference type="Proteomes" id="UP000527355"/>
    </source>
</evidence>
<proteinExistence type="predicted"/>
<evidence type="ECO:0008006" key="3">
    <source>
        <dbReference type="Google" id="ProtNLM"/>
    </source>
</evidence>
<sequence length="129" mass="14334">MTTMVAVAGCGRSCNGLSRLVLRHVRESLVALLLRSKARRKSKAKPNGKKRAAEEKKVYLEPEYAKSRVTDCEFRELVVLPREIDLNEWLARNTTTFFTTSTRSTARSGSSARGGVPHHGCVQCTDLLV</sequence>
<dbReference type="PANTHER" id="PTHR22599">
    <property type="entry name" value="MPS ONE BINDER KINASE ACTIVATOR-LIKE MOB"/>
    <property type="match status" value="1"/>
</dbReference>
<keyword evidence="2" id="KW-1185">Reference proteome</keyword>
<reference evidence="1 2" key="1">
    <citation type="journal article" date="2020" name="Nature">
        <title>Six reference-quality genomes reveal evolution of bat adaptations.</title>
        <authorList>
            <person name="Jebb D."/>
            <person name="Huang Z."/>
            <person name="Pippel M."/>
            <person name="Hughes G.M."/>
            <person name="Lavrichenko K."/>
            <person name="Devanna P."/>
            <person name="Winkler S."/>
            <person name="Jermiin L.S."/>
            <person name="Skirmuntt E.C."/>
            <person name="Katzourakis A."/>
            <person name="Burkitt-Gray L."/>
            <person name="Ray D.A."/>
            <person name="Sullivan K.A.M."/>
            <person name="Roscito J.G."/>
            <person name="Kirilenko B.M."/>
            <person name="Davalos L.M."/>
            <person name="Corthals A.P."/>
            <person name="Power M.L."/>
            <person name="Jones G."/>
            <person name="Ransome R.D."/>
            <person name="Dechmann D.K.N."/>
            <person name="Locatelli A.G."/>
            <person name="Puechmaille S.J."/>
            <person name="Fedrigo O."/>
            <person name="Jarvis E.D."/>
            <person name="Hiller M."/>
            <person name="Vernes S.C."/>
            <person name="Myers E.W."/>
            <person name="Teeling E.C."/>
        </authorList>
    </citation>
    <scope>NUCLEOTIDE SEQUENCE [LARGE SCALE GENOMIC DNA]</scope>
    <source>
        <strain evidence="1">MMyoMyo1</strain>
        <tissue evidence="1">Flight muscle</tissue>
    </source>
</reference>
<dbReference type="InterPro" id="IPR005301">
    <property type="entry name" value="MOB_kinase_act_fam"/>
</dbReference>
<dbReference type="InterPro" id="IPR036703">
    <property type="entry name" value="MOB_kinase_act_sf"/>
</dbReference>
<name>A0A7J8AMM3_MYOMY</name>
<accession>A0A7J8AMM3</accession>
<dbReference type="AlphaFoldDB" id="A0A7J8AMM3"/>
<dbReference type="Gene3D" id="1.20.140.30">
    <property type="entry name" value="MOB kinase activator"/>
    <property type="match status" value="1"/>
</dbReference>
<evidence type="ECO:0000313" key="1">
    <source>
        <dbReference type="EMBL" id="KAF6387618.1"/>
    </source>
</evidence>
<protein>
    <recommendedName>
        <fullName evidence="3">MOB kinase activator 2</fullName>
    </recommendedName>
</protein>